<keyword evidence="2" id="KW-1133">Transmembrane helix</keyword>
<evidence type="ECO:0000313" key="4">
    <source>
        <dbReference type="Proteomes" id="UP000603200"/>
    </source>
</evidence>
<organism evidence="3 4">
    <name type="scientific">Winogradskya humida</name>
    <dbReference type="NCBI Taxonomy" id="113566"/>
    <lineage>
        <taxon>Bacteria</taxon>
        <taxon>Bacillati</taxon>
        <taxon>Actinomycetota</taxon>
        <taxon>Actinomycetes</taxon>
        <taxon>Micromonosporales</taxon>
        <taxon>Micromonosporaceae</taxon>
        <taxon>Winogradskya</taxon>
    </lineage>
</organism>
<accession>A0ABQ3ZF72</accession>
<dbReference type="EMBL" id="BOMN01000005">
    <property type="protein sequence ID" value="GIE17220.1"/>
    <property type="molecule type" value="Genomic_DNA"/>
</dbReference>
<dbReference type="Proteomes" id="UP000603200">
    <property type="component" value="Unassembled WGS sequence"/>
</dbReference>
<evidence type="ECO:0000256" key="2">
    <source>
        <dbReference type="SAM" id="Phobius"/>
    </source>
</evidence>
<name>A0ABQ3ZF72_9ACTN</name>
<feature type="transmembrane region" description="Helical" evidence="2">
    <location>
        <begin position="12"/>
        <end position="28"/>
    </location>
</feature>
<feature type="region of interest" description="Disordered" evidence="1">
    <location>
        <begin position="283"/>
        <end position="302"/>
    </location>
</feature>
<protein>
    <recommendedName>
        <fullName evidence="5">TIGR04222 domain-containing protein</fullName>
    </recommendedName>
</protein>
<keyword evidence="4" id="KW-1185">Reference proteome</keyword>
<dbReference type="InterPro" id="IPR026467">
    <property type="entry name" value="Ser/Gly_Cys_C_dom"/>
</dbReference>
<dbReference type="NCBIfam" id="TIGR04222">
    <property type="entry name" value="near_uncomplex"/>
    <property type="match status" value="1"/>
</dbReference>
<evidence type="ECO:0000256" key="1">
    <source>
        <dbReference type="SAM" id="MobiDB-lite"/>
    </source>
</evidence>
<keyword evidence="2" id="KW-0812">Transmembrane</keyword>
<feature type="transmembrane region" description="Helical" evidence="2">
    <location>
        <begin position="171"/>
        <end position="189"/>
    </location>
</feature>
<reference evidence="3 4" key="1">
    <citation type="submission" date="2021-01" db="EMBL/GenBank/DDBJ databases">
        <title>Whole genome shotgun sequence of Actinoplanes humidus NBRC 14915.</title>
        <authorList>
            <person name="Komaki H."/>
            <person name="Tamura T."/>
        </authorList>
    </citation>
    <scope>NUCLEOTIDE SEQUENCE [LARGE SCALE GENOMIC DNA]</scope>
    <source>
        <strain evidence="3 4">NBRC 14915</strain>
    </source>
</reference>
<feature type="compositionally biased region" description="Gly residues" evidence="1">
    <location>
        <begin position="287"/>
        <end position="302"/>
    </location>
</feature>
<gene>
    <name evidence="3" type="ORF">Ahu01nite_003220</name>
</gene>
<evidence type="ECO:0000313" key="3">
    <source>
        <dbReference type="EMBL" id="GIE17220.1"/>
    </source>
</evidence>
<dbReference type="RefSeq" id="WP_203834523.1">
    <property type="nucleotide sequence ID" value="NZ_BAAATV010000001.1"/>
</dbReference>
<evidence type="ECO:0008006" key="5">
    <source>
        <dbReference type="Google" id="ProtNLM"/>
    </source>
</evidence>
<proteinExistence type="predicted"/>
<comment type="caution">
    <text evidence="3">The sequence shown here is derived from an EMBL/GenBank/DDBJ whole genome shotgun (WGS) entry which is preliminary data.</text>
</comment>
<feature type="transmembrane region" description="Helical" evidence="2">
    <location>
        <begin position="146"/>
        <end position="165"/>
    </location>
</feature>
<keyword evidence="2" id="KW-0472">Membrane</keyword>
<sequence>MDTWGISGPTFLLWYVVALVAVGVLAAVHRKALFGGKRHTSVAALGPQQVAYLNGGRRLALYSSLAGLRGAGVLGTSPDKTLAQTQRLPAGVTPLDTAVWNAAGHRLRARDLDKDQWVASALDQLQSGLEQSGHAVSPAKVKAARLWVFAPVALVVIGVARLIAGEINHKPTAFLFVLVFAATALALTMRKKNRWATEAAIKDMIKLRGQHSYLNPGQKPSYATYGATGAAMGVALFGAASLYDMDPSFAAEAEVQRQSVLGIGSSGSGSNFTSDNSGSSCSSGSSSCGGGGGGCGGGGCGG</sequence>